<accession>H1VFZ3</accession>
<gene>
    <name evidence="2" type="ORF">CH063_10059</name>
</gene>
<evidence type="ECO:0000256" key="1">
    <source>
        <dbReference type="SAM" id="MobiDB-lite"/>
    </source>
</evidence>
<dbReference type="HOGENOM" id="CLU_1555141_0_0_1"/>
<dbReference type="EMBL" id="CACQ02003338">
    <property type="protein sequence ID" value="CCF39146.1"/>
    <property type="molecule type" value="Genomic_DNA"/>
</dbReference>
<dbReference type="STRING" id="759273.H1VFZ3"/>
<protein>
    <submittedName>
        <fullName evidence="2">Uncharacterized protein</fullName>
    </submittedName>
</protein>
<feature type="compositionally biased region" description="Polar residues" evidence="1">
    <location>
        <begin position="64"/>
        <end position="73"/>
    </location>
</feature>
<evidence type="ECO:0000313" key="3">
    <source>
        <dbReference type="Proteomes" id="UP000007174"/>
    </source>
</evidence>
<feature type="region of interest" description="Disordered" evidence="1">
    <location>
        <begin position="1"/>
        <end position="127"/>
    </location>
</feature>
<evidence type="ECO:0000313" key="2">
    <source>
        <dbReference type="EMBL" id="CCF39146.1"/>
    </source>
</evidence>
<organism evidence="2 3">
    <name type="scientific">Colletotrichum higginsianum (strain IMI 349063)</name>
    <name type="common">Crucifer anthracnose fungus</name>
    <dbReference type="NCBI Taxonomy" id="759273"/>
    <lineage>
        <taxon>Eukaryota</taxon>
        <taxon>Fungi</taxon>
        <taxon>Dikarya</taxon>
        <taxon>Ascomycota</taxon>
        <taxon>Pezizomycotina</taxon>
        <taxon>Sordariomycetes</taxon>
        <taxon>Hypocreomycetidae</taxon>
        <taxon>Glomerellales</taxon>
        <taxon>Glomerellaceae</taxon>
        <taxon>Colletotrichum</taxon>
        <taxon>Colletotrichum destructivum species complex</taxon>
    </lineage>
</organism>
<name>H1VFZ3_COLHI</name>
<proteinExistence type="predicted"/>
<feature type="compositionally biased region" description="Low complexity" evidence="1">
    <location>
        <begin position="48"/>
        <end position="58"/>
    </location>
</feature>
<dbReference type="VEuPathDB" id="FungiDB:CH63R_00964"/>
<sequence length="172" mass="18993">MRPRTSETQPSQAAAAPSNHHQGIASAPPPPDAHHDQHTQYHHHRESSQQQPHEPSSQGGANVGQPSFSSYHQTFPVIPSSYYHEPGSFAHDDYDDYEDYDDDTDEADDDDDDDLDMSDSDGGAPLDHIMSVTSLLSPMPVAEASNQTLTRNPYPGTLTASNPLIRHWSIMY</sequence>
<dbReference type="eggNOG" id="ENOG502QPI7">
    <property type="taxonomic scope" value="Eukaryota"/>
</dbReference>
<dbReference type="Proteomes" id="UP000007174">
    <property type="component" value="Unassembled WGS sequence"/>
</dbReference>
<feature type="compositionally biased region" description="Polar residues" evidence="1">
    <location>
        <begin position="1"/>
        <end position="12"/>
    </location>
</feature>
<reference evidence="3" key="1">
    <citation type="journal article" date="2012" name="Nat. Genet.">
        <title>Lifestyle transitions in plant pathogenic Colletotrichum fungi deciphered by genome and transcriptome analyses.</title>
        <authorList>
            <person name="O'Connell R.J."/>
            <person name="Thon M.R."/>
            <person name="Hacquard S."/>
            <person name="Amyotte S.G."/>
            <person name="Kleemann J."/>
            <person name="Torres M.F."/>
            <person name="Damm U."/>
            <person name="Buiate E.A."/>
            <person name="Epstein L."/>
            <person name="Alkan N."/>
            <person name="Altmueller J."/>
            <person name="Alvarado-Balderrama L."/>
            <person name="Bauser C.A."/>
            <person name="Becker C."/>
            <person name="Birren B.W."/>
            <person name="Chen Z."/>
            <person name="Choi J."/>
            <person name="Crouch J.A."/>
            <person name="Duvick J.P."/>
            <person name="Farman M.A."/>
            <person name="Gan P."/>
            <person name="Heiman D."/>
            <person name="Henrissat B."/>
            <person name="Howard R.J."/>
            <person name="Kabbage M."/>
            <person name="Koch C."/>
            <person name="Kracher B."/>
            <person name="Kubo Y."/>
            <person name="Law A.D."/>
            <person name="Lebrun M.-H."/>
            <person name="Lee Y.-H."/>
            <person name="Miyara I."/>
            <person name="Moore N."/>
            <person name="Neumann U."/>
            <person name="Nordstroem K."/>
            <person name="Panaccione D.G."/>
            <person name="Panstruga R."/>
            <person name="Place M."/>
            <person name="Proctor R.H."/>
            <person name="Prusky D."/>
            <person name="Rech G."/>
            <person name="Reinhardt R."/>
            <person name="Rollins J.A."/>
            <person name="Rounsley S."/>
            <person name="Schardl C.L."/>
            <person name="Schwartz D.C."/>
            <person name="Shenoy N."/>
            <person name="Shirasu K."/>
            <person name="Sikhakolli U.R."/>
            <person name="Stueber K."/>
            <person name="Sukno S.A."/>
            <person name="Sweigard J.A."/>
            <person name="Takano Y."/>
            <person name="Takahara H."/>
            <person name="Trail F."/>
            <person name="van der Does H.C."/>
            <person name="Voll L.M."/>
            <person name="Will I."/>
            <person name="Young S."/>
            <person name="Zeng Q."/>
            <person name="Zhang J."/>
            <person name="Zhou S."/>
            <person name="Dickman M.B."/>
            <person name="Schulze-Lefert P."/>
            <person name="Ver Loren van Themaat E."/>
            <person name="Ma L.-J."/>
            <person name="Vaillancourt L.J."/>
        </authorList>
    </citation>
    <scope>NUCLEOTIDE SEQUENCE [LARGE SCALE GENOMIC DNA]</scope>
    <source>
        <strain evidence="3">IMI 349063</strain>
    </source>
</reference>
<dbReference type="AlphaFoldDB" id="H1VFZ3"/>
<feature type="compositionally biased region" description="Acidic residues" evidence="1">
    <location>
        <begin position="93"/>
        <end position="119"/>
    </location>
</feature>